<evidence type="ECO:0000313" key="3">
    <source>
        <dbReference type="EMBL" id="PWC13465.1"/>
    </source>
</evidence>
<feature type="transmembrane region" description="Helical" evidence="1">
    <location>
        <begin position="114"/>
        <end position="136"/>
    </location>
</feature>
<organism evidence="3 4">
    <name type="scientific">Brenneria corticis</name>
    <dbReference type="NCBI Taxonomy" id="2173106"/>
    <lineage>
        <taxon>Bacteria</taxon>
        <taxon>Pseudomonadati</taxon>
        <taxon>Pseudomonadota</taxon>
        <taxon>Gammaproteobacteria</taxon>
        <taxon>Enterobacterales</taxon>
        <taxon>Pectobacteriaceae</taxon>
        <taxon>Brenneria</taxon>
    </lineage>
</organism>
<dbReference type="InterPro" id="IPR036873">
    <property type="entry name" value="Rhodanese-like_dom_sf"/>
</dbReference>
<evidence type="ECO:0000313" key="4">
    <source>
        <dbReference type="Proteomes" id="UP000296159"/>
    </source>
</evidence>
<reference evidence="3 4" key="1">
    <citation type="submission" date="2018-04" db="EMBL/GenBank/DDBJ databases">
        <title>Brenneria corticis sp.nov.</title>
        <authorList>
            <person name="Li Y."/>
        </authorList>
    </citation>
    <scope>NUCLEOTIDE SEQUENCE [LARGE SCALE GENOMIC DNA]</scope>
    <source>
        <strain evidence="3 4">CFCC 11842</strain>
    </source>
</reference>
<dbReference type="InterPro" id="IPR021309">
    <property type="entry name" value="YgaP-like_TM"/>
</dbReference>
<keyword evidence="4" id="KW-1185">Reference proteome</keyword>
<keyword evidence="1" id="KW-0812">Transmembrane</keyword>
<sequence length="174" mass="18390">MPIKLVQPQHARELIENGALLVDIRAADEYAREHIAQARHIPLNDIAAQQPLTADGGVIFHCQSGNRTQANADRLAASVPGDAYILDGGLAAWKQAGLPTVIDKSQPLEINRQVQITAGAIVLLGAVLGATVSPWFHALSGFIGAGLIFAGISGFCGLARLLLKMPWNRSSPSS</sequence>
<dbReference type="Pfam" id="PF00581">
    <property type="entry name" value="Rhodanese"/>
    <property type="match status" value="1"/>
</dbReference>
<dbReference type="SUPFAM" id="SSF52821">
    <property type="entry name" value="Rhodanese/Cell cycle control phosphatase"/>
    <property type="match status" value="1"/>
</dbReference>
<keyword evidence="1" id="KW-0472">Membrane</keyword>
<dbReference type="InterPro" id="IPR001763">
    <property type="entry name" value="Rhodanese-like_dom"/>
</dbReference>
<dbReference type="PANTHER" id="PTHR43031">
    <property type="entry name" value="FAD-DEPENDENT OXIDOREDUCTASE"/>
    <property type="match status" value="1"/>
</dbReference>
<dbReference type="Pfam" id="PF11127">
    <property type="entry name" value="YgaP-like_TM"/>
    <property type="match status" value="1"/>
</dbReference>
<comment type="caution">
    <text evidence="3">The sequence shown here is derived from an EMBL/GenBank/DDBJ whole genome shotgun (WGS) entry which is preliminary data.</text>
</comment>
<dbReference type="RefSeq" id="WP_136167341.1">
    <property type="nucleotide sequence ID" value="NZ_KZ819084.1"/>
</dbReference>
<dbReference type="PROSITE" id="PS50206">
    <property type="entry name" value="RHODANESE_3"/>
    <property type="match status" value="1"/>
</dbReference>
<feature type="domain" description="Rhodanese" evidence="2">
    <location>
        <begin position="15"/>
        <end position="102"/>
    </location>
</feature>
<dbReference type="EMBL" id="QDKH01000018">
    <property type="protein sequence ID" value="PWC13465.1"/>
    <property type="molecule type" value="Genomic_DNA"/>
</dbReference>
<dbReference type="SMART" id="SM00450">
    <property type="entry name" value="RHOD"/>
    <property type="match status" value="1"/>
</dbReference>
<gene>
    <name evidence="3" type="ORF">DDT56_15565</name>
</gene>
<dbReference type="Proteomes" id="UP000296159">
    <property type="component" value="Unassembled WGS sequence"/>
</dbReference>
<evidence type="ECO:0000256" key="1">
    <source>
        <dbReference type="SAM" id="Phobius"/>
    </source>
</evidence>
<name>A0A2U1TVM8_9GAMM</name>
<dbReference type="AlphaFoldDB" id="A0A2U1TVM8"/>
<keyword evidence="1" id="KW-1133">Transmembrane helix</keyword>
<accession>A0A2U1TVM8</accession>
<dbReference type="InterPro" id="IPR050229">
    <property type="entry name" value="GlpE_sulfurtransferase"/>
</dbReference>
<protein>
    <recommendedName>
        <fullName evidence="2">Rhodanese domain-containing protein</fullName>
    </recommendedName>
</protein>
<dbReference type="Gene3D" id="6.10.140.1340">
    <property type="match status" value="1"/>
</dbReference>
<dbReference type="PANTHER" id="PTHR43031:SF18">
    <property type="entry name" value="RHODANESE-RELATED SULFURTRANSFERASES"/>
    <property type="match status" value="1"/>
</dbReference>
<dbReference type="Gene3D" id="3.40.250.10">
    <property type="entry name" value="Rhodanese-like domain"/>
    <property type="match status" value="1"/>
</dbReference>
<feature type="transmembrane region" description="Helical" evidence="1">
    <location>
        <begin position="142"/>
        <end position="163"/>
    </location>
</feature>
<proteinExistence type="predicted"/>
<evidence type="ECO:0000259" key="2">
    <source>
        <dbReference type="PROSITE" id="PS50206"/>
    </source>
</evidence>